<name>A0AAD8WGP5_LOLMU</name>
<evidence type="ECO:0000313" key="4">
    <source>
        <dbReference type="EMBL" id="KAK1653479.1"/>
    </source>
</evidence>
<dbReference type="InterPro" id="IPR038765">
    <property type="entry name" value="Papain-like_cys_pep_sf"/>
</dbReference>
<proteinExistence type="predicted"/>
<dbReference type="PANTHER" id="PTHR33018:SF34">
    <property type="entry name" value="OS02G0472350 PROTEIN"/>
    <property type="match status" value="1"/>
</dbReference>
<dbReference type="Pfam" id="PF13963">
    <property type="entry name" value="Transpos_assoc"/>
    <property type="match status" value="1"/>
</dbReference>
<dbReference type="InterPro" id="IPR029480">
    <property type="entry name" value="Transpos_assoc"/>
</dbReference>
<evidence type="ECO:0000256" key="1">
    <source>
        <dbReference type="SAM" id="MobiDB-lite"/>
    </source>
</evidence>
<dbReference type="SUPFAM" id="SSF54001">
    <property type="entry name" value="Cysteine proteinases"/>
    <property type="match status" value="1"/>
</dbReference>
<feature type="compositionally biased region" description="Basic residues" evidence="1">
    <location>
        <begin position="564"/>
        <end position="578"/>
    </location>
</feature>
<feature type="compositionally biased region" description="Low complexity" evidence="1">
    <location>
        <begin position="591"/>
        <end position="604"/>
    </location>
</feature>
<sequence length="1700" mass="191271">MHYFLNVAEANRRSNGFMYCPCSSCKNMKDYSTSKTLHVHLLENGFMPSYNCWTKHGERGVILEDNEEEEDSDNYPSLFTEDGGSRMGEDEAEEELIFDEPIFDDPDDDLGRAILDAKMNCGNEKERLKLEKMLEDHNKLLYPNCENGQKKLGTTLELLQWKAENGTSDKGFEKLLKIIKKMLPGENVLPSSTYEAKKVVCPLGLEVQKIHACINDCILYRGEYENLNACPVCSALRYKIRRDDPGDVEGESTPRKRVPAKVMWPEGSISKGYGTEEVIEFCVDFIPDLKPIGVPESRYEGRLRGKGTLGKKSATCMDGHSFTQAHYTVLLNSILVAPYKEEHKEILRSKYPEQREDWIDGEHMKTFGGWLQTRLMNVTDDEQLYLLAKQPSSTISTFQGYEINGNTFYTFAQDKKSTNQNSGVRFDAEDGNGNKVTYYGYIEEIWELDYGPNFKVPLFRCKWFNLKDGVQVDPQYGMTTVDFKNLGHEEGGPPPSNFNEAGRRLWWRGRTLQGVMAYRGPRLRYPQSQPTRAHPPTGEYRDPDASDDDDGDYDDYSGDYYRARHDRRRAPTPRRRSHATPPSEPRRAVRSHAVAVAAPAGKSAAPPPSSLPARTRAASGRRRHRPRRRARATPHAPAVPDARDATPTTPSRTRGFVDTTLRVFDEMPQTPTPMPLPLPLPLPCPARALPLPLPCPAPAAAVPCPARAGLPLPCLPVPCPCPAVPLPCPAVPLPLPCPAVPCPCPAPAAAVPCPCRCRCRALPVPCPCPAPAAAVPCPCRCRAAALPVSCAAALPCPAPAAALPVRRAAALPCRCHALYHFNTRQQHLGTCMEDGTFVRDEEGEEAVQRLIYESARGPEPDDGDDNEYADFLNDFGEGLESEQVRKDNEVSITNSGEPSGSSSKSVRTKRGPTRVLKGEGRLALTAFKANGEPVEPKEFCRKFTSQSGVIVRDHVPISIQEWHKPKNPESGATYVNDSMKKFLWETLLTKFSLPEDMTEGQKDKVKEWTWKKMAIQFQSFKKNLWDKYKNEDPVFDDNTENLVKIKDHWAAFKEYKKSSKFVSRSKKNTENAAKKKLPHHLGSGGYKSAIPKWTAFENKLMDHGITPQTWDWPERSKFWLFAHGAGLDPKTGLIVAKGKWKEKIEAIVPKLVDAIEKVRKGEYIPDRENDELTLALGNPEHVGRVRARPGLTMKEAWPDSADTYRSRSRKKKKDADIVTELLSRVEALERNQRAPDQPLFLQDPQADAAPSQRRSSVGSSHLDGCGGSYPVDYVTEKTDCELHMLIRTASVKVAVGYVYPSEDGAMHHHMPIPPGCVRVGVDEVVSGFEKVELDIPRGEDERTLADVKHGFALWPKKYVVLLQRPPTPTHEQQMPSTPPGGSPGEQPSPHLPERDPSVSPPSRDPPRKTASVKRNGTPPRKKARKEKQLPPTEKLPWEKTPEENAEAVKAEVKKFFAPKVPEIPFEKTLDREKVVRTVDNLYDPVPSPPSDYARSIERSYDKMIEATKPVKSGIREIKGIHSVYQLGQQPVQSVAPLKVFDGKTVQSSRQDATDYALAERAYQFVQGKDLVENLRKVPTCMRNLHSWYLKASKEGIETIMVRVREEHYFQEYCVNVDFAELFQLYNLRALDKSIISCYCLSKMLECKRDDITDIGFIDPNTMHVKTIDDPLYNKDTPQTLLRFLKRQRDKKLILWPYNFE</sequence>
<accession>A0AAD8WGP5</accession>
<comment type="caution">
    <text evidence="4">The sequence shown here is derived from an EMBL/GenBank/DDBJ whole genome shotgun (WGS) entry which is preliminary data.</text>
</comment>
<feature type="domain" description="DUF8039" evidence="3">
    <location>
        <begin position="1269"/>
        <end position="1361"/>
    </location>
</feature>
<evidence type="ECO:0000259" key="2">
    <source>
        <dbReference type="Pfam" id="PF13963"/>
    </source>
</evidence>
<feature type="region of interest" description="Disordered" evidence="1">
    <location>
        <begin position="65"/>
        <end position="86"/>
    </location>
</feature>
<evidence type="ECO:0000259" key="3">
    <source>
        <dbReference type="Pfam" id="PF26133"/>
    </source>
</evidence>
<gene>
    <name evidence="4" type="ORF">QYE76_071284</name>
</gene>
<organism evidence="4 5">
    <name type="scientific">Lolium multiflorum</name>
    <name type="common">Italian ryegrass</name>
    <name type="synonym">Lolium perenne subsp. multiflorum</name>
    <dbReference type="NCBI Taxonomy" id="4521"/>
    <lineage>
        <taxon>Eukaryota</taxon>
        <taxon>Viridiplantae</taxon>
        <taxon>Streptophyta</taxon>
        <taxon>Embryophyta</taxon>
        <taxon>Tracheophyta</taxon>
        <taxon>Spermatophyta</taxon>
        <taxon>Magnoliopsida</taxon>
        <taxon>Liliopsida</taxon>
        <taxon>Poales</taxon>
        <taxon>Poaceae</taxon>
        <taxon>BOP clade</taxon>
        <taxon>Pooideae</taxon>
        <taxon>Poodae</taxon>
        <taxon>Poeae</taxon>
        <taxon>Poeae Chloroplast Group 2 (Poeae type)</taxon>
        <taxon>Loliodinae</taxon>
        <taxon>Loliinae</taxon>
        <taxon>Lolium</taxon>
    </lineage>
</organism>
<dbReference type="EMBL" id="JAUUTY010000004">
    <property type="protein sequence ID" value="KAK1653479.1"/>
    <property type="molecule type" value="Genomic_DNA"/>
</dbReference>
<evidence type="ECO:0008006" key="6">
    <source>
        <dbReference type="Google" id="ProtNLM"/>
    </source>
</evidence>
<feature type="region of interest" description="Disordered" evidence="1">
    <location>
        <begin position="518"/>
        <end position="654"/>
    </location>
</feature>
<feature type="domain" description="Transposase-associated" evidence="2">
    <location>
        <begin position="3"/>
        <end position="58"/>
    </location>
</feature>
<feature type="region of interest" description="Disordered" evidence="1">
    <location>
        <begin position="890"/>
        <end position="914"/>
    </location>
</feature>
<protein>
    <recommendedName>
        <fullName evidence="6">Transposon protein, putative, CACTA, En/Spm sub-class</fullName>
    </recommendedName>
</protein>
<keyword evidence="5" id="KW-1185">Reference proteome</keyword>
<dbReference type="Proteomes" id="UP001231189">
    <property type="component" value="Unassembled WGS sequence"/>
</dbReference>
<dbReference type="Pfam" id="PF26133">
    <property type="entry name" value="DUF8039"/>
    <property type="match status" value="1"/>
</dbReference>
<dbReference type="PANTHER" id="PTHR33018">
    <property type="entry name" value="OS10G0338966 PROTEIN-RELATED"/>
    <property type="match status" value="1"/>
</dbReference>
<dbReference type="InterPro" id="IPR058352">
    <property type="entry name" value="DUF8039"/>
</dbReference>
<feature type="compositionally biased region" description="Low complexity" evidence="1">
    <location>
        <begin position="891"/>
        <end position="905"/>
    </location>
</feature>
<feature type="compositionally biased region" description="Basic residues" evidence="1">
    <location>
        <begin position="619"/>
        <end position="632"/>
    </location>
</feature>
<evidence type="ECO:0000313" key="5">
    <source>
        <dbReference type="Proteomes" id="UP001231189"/>
    </source>
</evidence>
<feature type="compositionally biased region" description="Acidic residues" evidence="1">
    <location>
        <begin position="545"/>
        <end position="557"/>
    </location>
</feature>
<feature type="region of interest" description="Disordered" evidence="1">
    <location>
        <begin position="1233"/>
        <end position="1262"/>
    </location>
</feature>
<reference evidence="4" key="1">
    <citation type="submission" date="2023-07" db="EMBL/GenBank/DDBJ databases">
        <title>A chromosome-level genome assembly of Lolium multiflorum.</title>
        <authorList>
            <person name="Chen Y."/>
            <person name="Copetti D."/>
            <person name="Kolliker R."/>
            <person name="Studer B."/>
        </authorList>
    </citation>
    <scope>NUCLEOTIDE SEQUENCE</scope>
    <source>
        <strain evidence="4">02402/16</strain>
        <tissue evidence="4">Leaf</tissue>
    </source>
</reference>
<feature type="region of interest" description="Disordered" evidence="1">
    <location>
        <begin position="1367"/>
        <end position="1442"/>
    </location>
</feature>